<keyword evidence="3" id="KW-1185">Reference proteome</keyword>
<accession>A0A172Q583</accession>
<dbReference type="Gene3D" id="3.10.180.10">
    <property type="entry name" value="2,3-Dihydroxybiphenyl 1,2-Dioxygenase, domain 1"/>
    <property type="match status" value="1"/>
</dbReference>
<dbReference type="RefSeq" id="WP_067060025.1">
    <property type="nucleotide sequence ID" value="NZ_CP014699.1"/>
</dbReference>
<dbReference type="InterPro" id="IPR032703">
    <property type="entry name" value="CppA_C"/>
</dbReference>
<reference evidence="2 3" key="1">
    <citation type="journal article" date="2016" name="Int. J. Syst. Evol. Microbiol.">
        <title>Streptococcuspantholopis sp. nov., isolated from faeces of the Tibetan antelope (Pantholops hodgsonii).</title>
        <authorList>
            <person name="Bai X."/>
            <person name="Xiong Y."/>
            <person name="Lu S."/>
            <person name="Jin D."/>
            <person name="Lai X."/>
            <person name="Yang J."/>
            <person name="Niu L."/>
            <person name="Hu S."/>
            <person name="Meng X."/>
            <person name="Pu J."/>
            <person name="Ye C."/>
            <person name="Xu J."/>
        </authorList>
    </citation>
    <scope>NUCLEOTIDE SEQUENCE [LARGE SCALE GENOMIC DNA]</scope>
    <source>
        <strain evidence="2 3">TA 26</strain>
    </source>
</reference>
<dbReference type="OrthoDB" id="2232397at2"/>
<dbReference type="Pfam" id="PF14507">
    <property type="entry name" value="CppA_C"/>
    <property type="match status" value="1"/>
</dbReference>
<dbReference type="InterPro" id="IPR032702">
    <property type="entry name" value="CppA_N"/>
</dbReference>
<proteinExistence type="predicted"/>
<dbReference type="AlphaFoldDB" id="A0A172Q583"/>
<evidence type="ECO:0000259" key="1">
    <source>
        <dbReference type="PROSITE" id="PS51819"/>
    </source>
</evidence>
<dbReference type="PROSITE" id="PS51819">
    <property type="entry name" value="VOC"/>
    <property type="match status" value="1"/>
</dbReference>
<sequence>MTLFDRMTFKAIALRVDNRDQNIAFYQQTLGLRLLGEENTLAFFSAWNKQNQLLLIEESPDPETRAVRGNKKLNKITLKAENPSEISDLLANGAAAQKIYKGKEGYAFEALSPQGDLFLLHAEENVKNLIEIVPPHLDKNPDFKGLSAFQFDRLAVNATDPALSQTFYQELLPVHFPLELVFAAAQGEDLAAEPSHTWDLEYLEVKVPKDYNLLELKKQLEDKGQVVYLDRKEELLVISDPSRIEIWFSK</sequence>
<dbReference type="InterPro" id="IPR037523">
    <property type="entry name" value="VOC_core"/>
</dbReference>
<evidence type="ECO:0000313" key="3">
    <source>
        <dbReference type="Proteomes" id="UP000077317"/>
    </source>
</evidence>
<protein>
    <submittedName>
        <fullName evidence="2">Peptidase</fullName>
    </submittedName>
</protein>
<reference evidence="3" key="2">
    <citation type="submission" date="2016-03" db="EMBL/GenBank/DDBJ databases">
        <title>Streptococcus antelopensis sp. nov., isolated from the feces of the Tibetan antelope (Pantholops hodgsonii) in Hoh Xil National Nature Reserve, Qinghai, China.</title>
        <authorList>
            <person name="Bai X."/>
        </authorList>
    </citation>
    <scope>NUCLEOTIDE SEQUENCE [LARGE SCALE GENOMIC DNA]</scope>
    <source>
        <strain evidence="3">TA 26</strain>
    </source>
</reference>
<dbReference type="Pfam" id="PF14506">
    <property type="entry name" value="CppA_N"/>
    <property type="match status" value="1"/>
</dbReference>
<dbReference type="EMBL" id="CP014699">
    <property type="protein sequence ID" value="AND78631.1"/>
    <property type="molecule type" value="Genomic_DNA"/>
</dbReference>
<organism evidence="2 3">
    <name type="scientific">Streptococcus pantholopis</name>
    <dbReference type="NCBI Taxonomy" id="1811193"/>
    <lineage>
        <taxon>Bacteria</taxon>
        <taxon>Bacillati</taxon>
        <taxon>Bacillota</taxon>
        <taxon>Bacilli</taxon>
        <taxon>Lactobacillales</taxon>
        <taxon>Streptococcaceae</taxon>
        <taxon>Streptococcus</taxon>
    </lineage>
</organism>
<gene>
    <name evidence="2" type="ORF">A0O21_00610</name>
</gene>
<dbReference type="Proteomes" id="UP000077317">
    <property type="component" value="Chromosome"/>
</dbReference>
<evidence type="ECO:0000313" key="2">
    <source>
        <dbReference type="EMBL" id="AND78631.1"/>
    </source>
</evidence>
<feature type="domain" description="VOC" evidence="1">
    <location>
        <begin position="8"/>
        <end position="123"/>
    </location>
</feature>
<dbReference type="KEGG" id="spat:A0O21_00610"/>
<dbReference type="Gene3D" id="3.10.180.40">
    <property type="entry name" value="C3-degrading proteinase like domains"/>
    <property type="match status" value="1"/>
</dbReference>
<name>A0A172Q583_9STRE</name>
<dbReference type="InterPro" id="IPR029068">
    <property type="entry name" value="Glyas_Bleomycin-R_OHBP_Dase"/>
</dbReference>
<dbReference type="STRING" id="1811193.A0O21_00610"/>
<dbReference type="SUPFAM" id="SSF54593">
    <property type="entry name" value="Glyoxalase/Bleomycin resistance protein/Dihydroxybiphenyl dioxygenase"/>
    <property type="match status" value="1"/>
</dbReference>